<comment type="similarity">
    <text evidence="1 10">Belongs to the tannase family.</text>
</comment>
<comment type="caution">
    <text evidence="11">The sequence shown here is derived from an EMBL/GenBank/DDBJ whole genome shotgun (WGS) entry which is preliminary data.</text>
</comment>
<dbReference type="InterPro" id="IPR011118">
    <property type="entry name" value="Tannase/feruloyl_esterase"/>
</dbReference>
<protein>
    <recommendedName>
        <fullName evidence="10">Carboxylic ester hydrolase</fullName>
        <ecNumber evidence="10">3.1.1.-</ecNumber>
    </recommendedName>
</protein>
<dbReference type="Pfam" id="PF07519">
    <property type="entry name" value="Tannase"/>
    <property type="match status" value="2"/>
</dbReference>
<dbReference type="GO" id="GO:0046872">
    <property type="term" value="F:metal ion binding"/>
    <property type="evidence" value="ECO:0007669"/>
    <property type="project" value="UniProtKB-KW"/>
</dbReference>
<keyword evidence="6 10" id="KW-0378">Hydrolase</keyword>
<keyword evidence="3" id="KW-0858">Xylan degradation</keyword>
<evidence type="ECO:0000256" key="5">
    <source>
        <dbReference type="ARBA" id="ARBA00022729"/>
    </source>
</evidence>
<keyword evidence="12" id="KW-1185">Reference proteome</keyword>
<evidence type="ECO:0000256" key="4">
    <source>
        <dbReference type="ARBA" id="ARBA00022723"/>
    </source>
</evidence>
<feature type="non-terminal residue" evidence="11">
    <location>
        <position position="1"/>
    </location>
</feature>
<keyword evidence="3" id="KW-0624">Polysaccharide degradation</keyword>
<evidence type="ECO:0000256" key="2">
    <source>
        <dbReference type="ARBA" id="ARBA00022487"/>
    </source>
</evidence>
<evidence type="ECO:0000313" key="12">
    <source>
        <dbReference type="Proteomes" id="UP000258309"/>
    </source>
</evidence>
<evidence type="ECO:0000256" key="10">
    <source>
        <dbReference type="RuleBase" id="RU361238"/>
    </source>
</evidence>
<dbReference type="Gene3D" id="3.40.50.1820">
    <property type="entry name" value="alpha/beta hydrolase"/>
    <property type="match status" value="1"/>
</dbReference>
<keyword evidence="4" id="KW-0479">Metal-binding</keyword>
<keyword evidence="7" id="KW-0106">Calcium</keyword>
<dbReference type="InterPro" id="IPR029058">
    <property type="entry name" value="AB_hydrolase_fold"/>
</dbReference>
<accession>A0A3E2H903</accession>
<evidence type="ECO:0000256" key="1">
    <source>
        <dbReference type="ARBA" id="ARBA00006249"/>
    </source>
</evidence>
<dbReference type="PANTHER" id="PTHR33938:SF15">
    <property type="entry name" value="FERULOYL ESTERASE B-RELATED"/>
    <property type="match status" value="1"/>
</dbReference>
<evidence type="ECO:0000256" key="9">
    <source>
        <dbReference type="ARBA" id="ARBA00034075"/>
    </source>
</evidence>
<dbReference type="GO" id="GO:0045493">
    <property type="term" value="P:xylan catabolic process"/>
    <property type="evidence" value="ECO:0007669"/>
    <property type="project" value="UniProtKB-KW"/>
</dbReference>
<dbReference type="EC" id="3.1.1.-" evidence="10"/>
<dbReference type="OMA" id="HCNSGPG"/>
<dbReference type="AlphaFoldDB" id="A0A3E2H903"/>
<dbReference type="EMBL" id="NCSJ02000116">
    <property type="protein sequence ID" value="RFU29848.1"/>
    <property type="molecule type" value="Genomic_DNA"/>
</dbReference>
<evidence type="ECO:0000256" key="8">
    <source>
        <dbReference type="ARBA" id="ARBA00023157"/>
    </source>
</evidence>
<keyword evidence="8" id="KW-1015">Disulfide bond</keyword>
<name>A0A3E2H903_SCYLI</name>
<feature type="chain" id="PRO_5017494645" description="Carboxylic ester hydrolase" evidence="10">
    <location>
        <begin position="23"/>
        <end position="550"/>
    </location>
</feature>
<evidence type="ECO:0000256" key="7">
    <source>
        <dbReference type="ARBA" id="ARBA00022837"/>
    </source>
</evidence>
<feature type="signal peptide" evidence="10">
    <location>
        <begin position="1"/>
        <end position="22"/>
    </location>
</feature>
<evidence type="ECO:0000256" key="6">
    <source>
        <dbReference type="ARBA" id="ARBA00022801"/>
    </source>
</evidence>
<gene>
    <name evidence="11" type="ORF">B7463_g6510</name>
</gene>
<organism evidence="11 12">
    <name type="scientific">Scytalidium lignicola</name>
    <name type="common">Hyphomycete</name>
    <dbReference type="NCBI Taxonomy" id="5539"/>
    <lineage>
        <taxon>Eukaryota</taxon>
        <taxon>Fungi</taxon>
        <taxon>Dikarya</taxon>
        <taxon>Ascomycota</taxon>
        <taxon>Pezizomycotina</taxon>
        <taxon>Leotiomycetes</taxon>
        <taxon>Leotiomycetes incertae sedis</taxon>
        <taxon>Scytalidium</taxon>
    </lineage>
</organism>
<dbReference type="PANTHER" id="PTHR33938">
    <property type="entry name" value="FERULOYL ESTERASE B-RELATED"/>
    <property type="match status" value="1"/>
</dbReference>
<feature type="non-terminal residue" evidence="11">
    <location>
        <position position="550"/>
    </location>
</feature>
<reference evidence="11 12" key="1">
    <citation type="submission" date="2018-05" db="EMBL/GenBank/DDBJ databases">
        <title>Draft genome sequence of Scytalidium lignicola DSM 105466, a ubiquitous saprotrophic fungus.</title>
        <authorList>
            <person name="Buettner E."/>
            <person name="Gebauer A.M."/>
            <person name="Hofrichter M."/>
            <person name="Liers C."/>
            <person name="Kellner H."/>
        </authorList>
    </citation>
    <scope>NUCLEOTIDE SEQUENCE [LARGE SCALE GENOMIC DNA]</scope>
    <source>
        <strain evidence="11 12">DSM 105466</strain>
    </source>
</reference>
<dbReference type="GO" id="GO:0030600">
    <property type="term" value="F:feruloyl esterase activity"/>
    <property type="evidence" value="ECO:0007669"/>
    <property type="project" value="UniProtKB-EC"/>
</dbReference>
<dbReference type="SUPFAM" id="SSF53474">
    <property type="entry name" value="alpha/beta-Hydrolases"/>
    <property type="match status" value="1"/>
</dbReference>
<dbReference type="OrthoDB" id="3039123at2759"/>
<evidence type="ECO:0000313" key="11">
    <source>
        <dbReference type="EMBL" id="RFU29848.1"/>
    </source>
</evidence>
<keyword evidence="5 10" id="KW-0732">Signal</keyword>
<keyword evidence="3" id="KW-0119">Carbohydrate metabolism</keyword>
<sequence length="550" mass="59231">MAVLSRTLLGVVVAGLAGVVRADTTTTAPPVLSQTDFKSACLAFNAQQHVSNSTLWIREFIPGNTTIANSDNVASCGRPTQLVSVDLCRIVLSIPTSKQSSFNFELWMPREWSNKGQRIVATGNGGIDGCVRYEDLGYLTQYGFAAVGTNNGHNGTTAVTMLNNSDVIKDFADRALGQSIIQGKKLIQFFYGAAHKKAYYYGCSLGGRQGITMADKYPGEFDGIYAGSPAVDFNNMNSWRATFATITGEPGDDTFISANLWTGLIHNEVLNQCDGLDGVKDGVIEDPDICHFDPTTIQCGSPAVQPCLTAAQVSTVNKIFSPFTDEDGNVIFPAMQPGSEIGAVTTLYGGTIFSYSSDWFKYVVYNDPSWVGIPFTAADAALADALNPADIRTYPKSLRNQYNSGGKVIVTHGMQDEKITSFNSERFYNNLLAGMHRTPAELEEFYRFFRITGMGHCANGPGAWVVGTQGGPLATAIGGLDPEKSVLGALVNWVENGVAPDTLEGTKFVNDDPAQGIAFTRKHCRYPLRNTYIGGDSSNPDSWVCKAVSS</sequence>
<keyword evidence="2" id="KW-0719">Serine esterase</keyword>
<evidence type="ECO:0000256" key="3">
    <source>
        <dbReference type="ARBA" id="ARBA00022651"/>
    </source>
</evidence>
<dbReference type="Proteomes" id="UP000258309">
    <property type="component" value="Unassembled WGS sequence"/>
</dbReference>
<comment type="catalytic activity">
    <reaction evidence="9">
        <text>feruloyl-polysaccharide + H2O = ferulate + polysaccharide.</text>
        <dbReference type="EC" id="3.1.1.73"/>
    </reaction>
</comment>
<proteinExistence type="inferred from homology"/>